<dbReference type="InParanoid" id="A0A6P7GL50"/>
<reference evidence="2" key="1">
    <citation type="submission" date="2025-08" db="UniProtKB">
        <authorList>
            <consortium name="RefSeq"/>
        </authorList>
    </citation>
    <scope>IDENTIFICATION</scope>
    <source>
        <tissue evidence="2">Whole insect</tissue>
    </source>
</reference>
<dbReference type="SUPFAM" id="SSF46689">
    <property type="entry name" value="Homeodomain-like"/>
    <property type="match status" value="1"/>
</dbReference>
<dbReference type="RefSeq" id="XP_028146657.1">
    <property type="nucleotide sequence ID" value="XM_028290856.1"/>
</dbReference>
<protein>
    <submittedName>
        <fullName evidence="2">Uncharacterized protein LOC114340124</fullName>
    </submittedName>
</protein>
<sequence length="114" mass="13076">MHMKMPKNYSKDDLVNAINEVRDGAKIRETERKYNIPHATFMDKLKEKTPLDARKGPPTILTLNEENLLVCWLKGMAKKGIPVEPRQLIDAVQELIKKDGQKVHLLKEDLEESG</sequence>
<gene>
    <name evidence="2" type="primary">LOC114340124</name>
</gene>
<dbReference type="AlphaFoldDB" id="A0A6P7GL50"/>
<evidence type="ECO:0000256" key="1">
    <source>
        <dbReference type="ARBA" id="ARBA00004123"/>
    </source>
</evidence>
<proteinExistence type="predicted"/>
<organism evidence="2">
    <name type="scientific">Diabrotica virgifera virgifera</name>
    <name type="common">western corn rootworm</name>
    <dbReference type="NCBI Taxonomy" id="50390"/>
    <lineage>
        <taxon>Eukaryota</taxon>
        <taxon>Metazoa</taxon>
        <taxon>Ecdysozoa</taxon>
        <taxon>Arthropoda</taxon>
        <taxon>Hexapoda</taxon>
        <taxon>Insecta</taxon>
        <taxon>Pterygota</taxon>
        <taxon>Neoptera</taxon>
        <taxon>Endopterygota</taxon>
        <taxon>Coleoptera</taxon>
        <taxon>Polyphaga</taxon>
        <taxon>Cucujiformia</taxon>
        <taxon>Chrysomeloidea</taxon>
        <taxon>Chrysomelidae</taxon>
        <taxon>Galerucinae</taxon>
        <taxon>Diabroticina</taxon>
        <taxon>Diabroticites</taxon>
        <taxon>Diabrotica</taxon>
    </lineage>
</organism>
<dbReference type="GO" id="GO:0005634">
    <property type="term" value="C:nucleus"/>
    <property type="evidence" value="ECO:0007669"/>
    <property type="project" value="UniProtKB-SubCell"/>
</dbReference>
<evidence type="ECO:0000313" key="2">
    <source>
        <dbReference type="RefSeq" id="XP_028146657.1"/>
    </source>
</evidence>
<comment type="subcellular location">
    <subcellularLocation>
        <location evidence="1">Nucleus</location>
    </subcellularLocation>
</comment>
<dbReference type="Gene3D" id="1.10.10.60">
    <property type="entry name" value="Homeodomain-like"/>
    <property type="match status" value="1"/>
</dbReference>
<dbReference type="InterPro" id="IPR009057">
    <property type="entry name" value="Homeodomain-like_sf"/>
</dbReference>
<accession>A0A6P7GL50</accession>
<name>A0A6P7GL50_DIAVI</name>